<dbReference type="Gene3D" id="3.40.1190.10">
    <property type="entry name" value="Mur-like, catalytic domain"/>
    <property type="match status" value="1"/>
</dbReference>
<evidence type="ECO:0000256" key="7">
    <source>
        <dbReference type="ARBA" id="ARBA00022741"/>
    </source>
</evidence>
<keyword evidence="14" id="KW-1185">Reference proteome</keyword>
<name>A0A0F8A698_9HYPO</name>
<dbReference type="EMBL" id="KQ030510">
    <property type="protein sequence ID" value="KJZ76704.1"/>
    <property type="molecule type" value="Genomic_DNA"/>
</dbReference>
<dbReference type="InterPro" id="IPR036615">
    <property type="entry name" value="Mur_ligase_C_dom_sf"/>
</dbReference>
<reference evidence="13 14" key="1">
    <citation type="journal article" date="2014" name="Genome Biol. Evol.">
        <title>Comparative genomics and transcriptomics analyses reveal divergent lifestyle features of nematode endoparasitic fungus Hirsutella minnesotensis.</title>
        <authorList>
            <person name="Lai Y."/>
            <person name="Liu K."/>
            <person name="Zhang X."/>
            <person name="Zhang X."/>
            <person name="Li K."/>
            <person name="Wang N."/>
            <person name="Shu C."/>
            <person name="Wu Y."/>
            <person name="Wang C."/>
            <person name="Bushley K.E."/>
            <person name="Xiang M."/>
            <person name="Liu X."/>
        </authorList>
    </citation>
    <scope>NUCLEOTIDE SEQUENCE [LARGE SCALE GENOMIC DNA]</scope>
    <source>
        <strain evidence="13 14">3608</strain>
    </source>
</reference>
<keyword evidence="4" id="KW-0554">One-carbon metabolism</keyword>
<organism evidence="13 14">
    <name type="scientific">Hirsutella minnesotensis 3608</name>
    <dbReference type="NCBI Taxonomy" id="1043627"/>
    <lineage>
        <taxon>Eukaryota</taxon>
        <taxon>Fungi</taxon>
        <taxon>Dikarya</taxon>
        <taxon>Ascomycota</taxon>
        <taxon>Pezizomycotina</taxon>
        <taxon>Sordariomycetes</taxon>
        <taxon>Hypocreomycetidae</taxon>
        <taxon>Hypocreales</taxon>
        <taxon>Ophiocordycipitaceae</taxon>
        <taxon>Hirsutella</taxon>
    </lineage>
</organism>
<comment type="catalytic activity">
    <reaction evidence="12">
        <text>(6S)-5,6,7,8-tetrahydrofolyl-(gamma-L-Glu)(n) + L-glutamate + ATP = (6S)-5,6,7,8-tetrahydrofolyl-(gamma-L-Glu)(n+1) + ADP + phosphate + H(+)</text>
        <dbReference type="Rhea" id="RHEA:10580"/>
        <dbReference type="Rhea" id="RHEA-COMP:14738"/>
        <dbReference type="Rhea" id="RHEA-COMP:14740"/>
        <dbReference type="ChEBI" id="CHEBI:15378"/>
        <dbReference type="ChEBI" id="CHEBI:29985"/>
        <dbReference type="ChEBI" id="CHEBI:30616"/>
        <dbReference type="ChEBI" id="CHEBI:43474"/>
        <dbReference type="ChEBI" id="CHEBI:141005"/>
        <dbReference type="ChEBI" id="CHEBI:456216"/>
        <dbReference type="EC" id="6.3.2.17"/>
    </reaction>
</comment>
<evidence type="ECO:0000256" key="2">
    <source>
        <dbReference type="ARBA" id="ARBA00008276"/>
    </source>
</evidence>
<dbReference type="OrthoDB" id="5212574at2759"/>
<dbReference type="SUPFAM" id="SSF53244">
    <property type="entry name" value="MurD-like peptide ligases, peptide-binding domain"/>
    <property type="match status" value="1"/>
</dbReference>
<dbReference type="GO" id="GO:0005524">
    <property type="term" value="F:ATP binding"/>
    <property type="evidence" value="ECO:0007669"/>
    <property type="project" value="UniProtKB-KW"/>
</dbReference>
<evidence type="ECO:0000313" key="14">
    <source>
        <dbReference type="Proteomes" id="UP000054481"/>
    </source>
</evidence>
<dbReference type="PANTHER" id="PTHR11136">
    <property type="entry name" value="FOLYLPOLYGLUTAMATE SYNTHASE-RELATED"/>
    <property type="match status" value="1"/>
</dbReference>
<evidence type="ECO:0000256" key="12">
    <source>
        <dbReference type="ARBA" id="ARBA00047493"/>
    </source>
</evidence>
<protein>
    <recommendedName>
        <fullName evidence="3">tetrahydrofolate synthase</fullName>
        <ecNumber evidence="3">6.3.2.17</ecNumber>
    </recommendedName>
    <alternativeName>
        <fullName evidence="11">Folylpoly-gamma-glutamate synthetase</fullName>
    </alternativeName>
    <alternativeName>
        <fullName evidence="10">Tetrahydrofolylpolyglutamate synthase</fullName>
    </alternativeName>
</protein>
<dbReference type="Gene3D" id="3.90.190.20">
    <property type="entry name" value="Mur ligase, C-terminal domain"/>
    <property type="match status" value="1"/>
</dbReference>
<evidence type="ECO:0000256" key="10">
    <source>
        <dbReference type="ARBA" id="ARBA00030592"/>
    </source>
</evidence>
<evidence type="ECO:0000256" key="11">
    <source>
        <dbReference type="ARBA" id="ARBA00030876"/>
    </source>
</evidence>
<gene>
    <name evidence="13" type="ORF">HIM_04040</name>
</gene>
<sequence>MSDETFENAVRLLNSLPSNAVARQRALSADKSWCRGTLALFSNTMTHLGYPAARLNHLNIIHIAGSKGKGSTAALTASILSQFLSDGRAPTKIGIFASPHVRTIRERIQIIEGEVTETSDWKVSESQFATYFFQVWKKVQELLQSGILEELPYFFRCLLAVAIHAFVCEGVDTVILECGIGGEFDATNFIDRPIVSAITMLELEHVEILGNDLTSIAWHKSGIMRAGAPAFTIPQRHEALAELQRRAAEKGTRLLVVDPPASPEHMDKSGCLGVNAALARQLALYTLAKLRGGSWVTNGDIERKVQRGIFQQPLPGRFETRQIGTSAWYIDGAHTLQSLEKAAKWFSACIKGKRSDARILLFNQEARDTKPMLSVLHRELCQRHGHHGDKAGPGFTHVLMASNAPFHANTFGPEARSMTQKCATNGKRKDYQQENAMIWASLCDDANQSVLTYPTVREAVEYVREELLMKDYEVQCFATGSMHLVGGLEAVLDELAKDPSVRINIPEGEAS</sequence>
<keyword evidence="7" id="KW-0547">Nucleotide-binding</keyword>
<dbReference type="GO" id="GO:0005829">
    <property type="term" value="C:cytosol"/>
    <property type="evidence" value="ECO:0007669"/>
    <property type="project" value="TreeGrafter"/>
</dbReference>
<dbReference type="UniPathway" id="UPA00850"/>
<keyword evidence="8" id="KW-0067">ATP-binding</keyword>
<dbReference type="GO" id="GO:0005739">
    <property type="term" value="C:mitochondrion"/>
    <property type="evidence" value="ECO:0007669"/>
    <property type="project" value="EnsemblFungi"/>
</dbReference>
<evidence type="ECO:0000256" key="9">
    <source>
        <dbReference type="ARBA" id="ARBA00022842"/>
    </source>
</evidence>
<keyword evidence="5" id="KW-0436">Ligase</keyword>
<evidence type="ECO:0000256" key="5">
    <source>
        <dbReference type="ARBA" id="ARBA00022598"/>
    </source>
</evidence>
<dbReference type="SUPFAM" id="SSF53623">
    <property type="entry name" value="MurD-like peptide ligases, catalytic domain"/>
    <property type="match status" value="1"/>
</dbReference>
<evidence type="ECO:0000313" key="13">
    <source>
        <dbReference type="EMBL" id="KJZ76704.1"/>
    </source>
</evidence>
<dbReference type="Proteomes" id="UP000054481">
    <property type="component" value="Unassembled WGS sequence"/>
</dbReference>
<dbReference type="EC" id="6.3.2.17" evidence="3"/>
<evidence type="ECO:0000256" key="3">
    <source>
        <dbReference type="ARBA" id="ARBA00013025"/>
    </source>
</evidence>
<evidence type="ECO:0000256" key="8">
    <source>
        <dbReference type="ARBA" id="ARBA00022840"/>
    </source>
</evidence>
<evidence type="ECO:0000256" key="4">
    <source>
        <dbReference type="ARBA" id="ARBA00022563"/>
    </source>
</evidence>
<keyword evidence="9" id="KW-0460">Magnesium</keyword>
<keyword evidence="6" id="KW-0479">Metal-binding</keyword>
<dbReference type="PANTHER" id="PTHR11136:SF5">
    <property type="entry name" value="FOLYLPOLYGLUTAMATE SYNTHASE, MITOCHONDRIAL"/>
    <property type="match status" value="1"/>
</dbReference>
<dbReference type="AlphaFoldDB" id="A0A0F8A698"/>
<proteinExistence type="inferred from homology"/>
<evidence type="ECO:0000256" key="1">
    <source>
        <dbReference type="ARBA" id="ARBA00005150"/>
    </source>
</evidence>
<dbReference type="InterPro" id="IPR001645">
    <property type="entry name" value="Folylpolyglutamate_synth"/>
</dbReference>
<evidence type="ECO:0000256" key="6">
    <source>
        <dbReference type="ARBA" id="ARBA00022723"/>
    </source>
</evidence>
<dbReference type="GO" id="GO:0004326">
    <property type="term" value="F:tetrahydrofolylpolyglutamate synthase activity"/>
    <property type="evidence" value="ECO:0007669"/>
    <property type="project" value="UniProtKB-EC"/>
</dbReference>
<comment type="similarity">
    <text evidence="2">Belongs to the folylpolyglutamate synthase family.</text>
</comment>
<dbReference type="NCBIfam" id="TIGR01499">
    <property type="entry name" value="folC"/>
    <property type="match status" value="1"/>
</dbReference>
<dbReference type="GO" id="GO:0006730">
    <property type="term" value="P:one-carbon metabolic process"/>
    <property type="evidence" value="ECO:0007669"/>
    <property type="project" value="UniProtKB-KW"/>
</dbReference>
<comment type="pathway">
    <text evidence="1">Cofactor biosynthesis; tetrahydrofolylpolyglutamate biosynthesis.</text>
</comment>
<dbReference type="InterPro" id="IPR036565">
    <property type="entry name" value="Mur-like_cat_sf"/>
</dbReference>
<accession>A0A0F8A698</accession>
<dbReference type="GO" id="GO:0046872">
    <property type="term" value="F:metal ion binding"/>
    <property type="evidence" value="ECO:0007669"/>
    <property type="project" value="UniProtKB-KW"/>
</dbReference>